<gene>
    <name evidence="1" type="ORF">PDJAM_G00215190</name>
</gene>
<dbReference type="Proteomes" id="UP000830395">
    <property type="component" value="Chromosome 5"/>
</dbReference>
<sequence>MRLNILLWSQLGLYTMKMKALFICLVALLFINYSEALWCYACVGKGCSGRREECGSLLKNPVCAIINAPTIYMKGCMSEYICRQQQQAPGTTAICCSTSYCN</sequence>
<organism evidence="1 2">
    <name type="scientific">Pangasius djambal</name>
    <dbReference type="NCBI Taxonomy" id="1691987"/>
    <lineage>
        <taxon>Eukaryota</taxon>
        <taxon>Metazoa</taxon>
        <taxon>Chordata</taxon>
        <taxon>Craniata</taxon>
        <taxon>Vertebrata</taxon>
        <taxon>Euteleostomi</taxon>
        <taxon>Actinopterygii</taxon>
        <taxon>Neopterygii</taxon>
        <taxon>Teleostei</taxon>
        <taxon>Ostariophysi</taxon>
        <taxon>Siluriformes</taxon>
        <taxon>Pangasiidae</taxon>
        <taxon>Pangasius</taxon>
    </lineage>
</organism>
<reference evidence="1" key="1">
    <citation type="submission" date="2020-02" db="EMBL/GenBank/DDBJ databases">
        <title>Genome sequencing of the panga catfish, Pangasius djambal.</title>
        <authorList>
            <person name="Wen M."/>
            <person name="Zahm M."/>
            <person name="Roques C."/>
            <person name="Cabau C."/>
            <person name="Klopp C."/>
            <person name="Donnadieu C."/>
            <person name="Jouanno E."/>
            <person name="Avarre J.-C."/>
            <person name="Campet M."/>
            <person name="Ha T."/>
            <person name="Dugue R."/>
            <person name="Lampietro C."/>
            <person name="Louis A."/>
            <person name="Herpin A."/>
            <person name="Echchiki A."/>
            <person name="Berthelot C."/>
            <person name="Parey E."/>
            <person name="Roest-Crollius H."/>
            <person name="Braasch I."/>
            <person name="Postlethwait J.H."/>
            <person name="Bobe J."/>
            <person name="Montfort J."/>
            <person name="Bouchez O."/>
            <person name="Begum T."/>
            <person name="Schartl M."/>
            <person name="Gustiano R."/>
            <person name="Guiguen Y."/>
        </authorList>
    </citation>
    <scope>NUCLEOTIDE SEQUENCE</scope>
    <source>
        <strain evidence="1">Pdj_M5554</strain>
    </source>
</reference>
<name>A0ACC5YAH2_9TELE</name>
<accession>A0ACC5YAH2</accession>
<evidence type="ECO:0000313" key="1">
    <source>
        <dbReference type="EMBL" id="MCJ8732760.1"/>
    </source>
</evidence>
<proteinExistence type="predicted"/>
<comment type="caution">
    <text evidence="1">The sequence shown here is derived from an EMBL/GenBank/DDBJ whole genome shotgun (WGS) entry which is preliminary data.</text>
</comment>
<dbReference type="EMBL" id="CM040979">
    <property type="protein sequence ID" value="MCJ8732760.1"/>
    <property type="molecule type" value="Genomic_DNA"/>
</dbReference>
<evidence type="ECO:0000313" key="2">
    <source>
        <dbReference type="Proteomes" id="UP000830395"/>
    </source>
</evidence>
<keyword evidence="2" id="KW-1185">Reference proteome</keyword>
<protein>
    <submittedName>
        <fullName evidence="1">Uncharacterized protein</fullName>
    </submittedName>
</protein>